<evidence type="ECO:0000256" key="10">
    <source>
        <dbReference type="ARBA" id="ARBA00022756"/>
    </source>
</evidence>
<dbReference type="InterPro" id="IPR024177">
    <property type="entry name" value="Biotin_synthase"/>
</dbReference>
<dbReference type="CDD" id="cd01335">
    <property type="entry name" value="Radical_SAM"/>
    <property type="match status" value="1"/>
</dbReference>
<dbReference type="Proteomes" id="UP000774000">
    <property type="component" value="Unassembled WGS sequence"/>
</dbReference>
<evidence type="ECO:0000256" key="17">
    <source>
        <dbReference type="PIRSR" id="PIRSR001619-1"/>
    </source>
</evidence>
<dbReference type="SFLD" id="SFLDG01060">
    <property type="entry name" value="BATS_domain_containing"/>
    <property type="match status" value="1"/>
</dbReference>
<evidence type="ECO:0000256" key="14">
    <source>
        <dbReference type="ARBA" id="ARBA00057568"/>
    </source>
</evidence>
<dbReference type="GO" id="GO:0051537">
    <property type="term" value="F:2 iron, 2 sulfur cluster binding"/>
    <property type="evidence" value="ECO:0007669"/>
    <property type="project" value="UniProtKB-KW"/>
</dbReference>
<keyword evidence="20" id="KW-1185">Reference proteome</keyword>
<evidence type="ECO:0000313" key="19">
    <source>
        <dbReference type="EMBL" id="MBM7555553.1"/>
    </source>
</evidence>
<evidence type="ECO:0000256" key="9">
    <source>
        <dbReference type="ARBA" id="ARBA00022723"/>
    </source>
</evidence>
<dbReference type="SMART" id="SM00729">
    <property type="entry name" value="Elp3"/>
    <property type="match status" value="1"/>
</dbReference>
<feature type="binding site" evidence="16 17">
    <location>
        <position position="63"/>
    </location>
    <ligand>
        <name>[4Fe-4S] cluster</name>
        <dbReference type="ChEBI" id="CHEBI:49883"/>
        <note>4Fe-4S-S-AdoMet</note>
    </ligand>
</feature>
<gene>
    <name evidence="16" type="primary">bioB</name>
    <name evidence="19" type="ORF">JOC47_000378</name>
</gene>
<feature type="binding site" evidence="16 17">
    <location>
        <position position="200"/>
    </location>
    <ligand>
        <name>[2Fe-2S] cluster</name>
        <dbReference type="ChEBI" id="CHEBI:190135"/>
    </ligand>
</feature>
<feature type="binding site" evidence="16 17">
    <location>
        <position position="70"/>
    </location>
    <ligand>
        <name>[4Fe-4S] cluster</name>
        <dbReference type="ChEBI" id="CHEBI:49883"/>
        <note>4Fe-4S-S-AdoMet</note>
    </ligand>
</feature>
<evidence type="ECO:0000256" key="6">
    <source>
        <dbReference type="ARBA" id="ARBA00022679"/>
    </source>
</evidence>
<dbReference type="GO" id="GO:0005506">
    <property type="term" value="F:iron ion binding"/>
    <property type="evidence" value="ECO:0007669"/>
    <property type="project" value="UniProtKB-UniRule"/>
</dbReference>
<dbReference type="HAMAP" id="MF_01694">
    <property type="entry name" value="BioB"/>
    <property type="match status" value="1"/>
</dbReference>
<evidence type="ECO:0000256" key="2">
    <source>
        <dbReference type="ARBA" id="ARBA00010765"/>
    </source>
</evidence>
<evidence type="ECO:0000256" key="1">
    <source>
        <dbReference type="ARBA" id="ARBA00004942"/>
    </source>
</evidence>
<dbReference type="Gene3D" id="3.20.20.70">
    <property type="entry name" value="Aldolase class I"/>
    <property type="match status" value="1"/>
</dbReference>
<keyword evidence="11 16" id="KW-0408">Iron</keyword>
<evidence type="ECO:0000256" key="15">
    <source>
        <dbReference type="ARBA" id="ARBA00070199"/>
    </source>
</evidence>
<accession>A0A938XNC1</accession>
<feature type="domain" description="Radical SAM core" evidence="18">
    <location>
        <begin position="46"/>
        <end position="275"/>
    </location>
</feature>
<dbReference type="InterPro" id="IPR006638">
    <property type="entry name" value="Elp3/MiaA/NifB-like_rSAM"/>
</dbReference>
<dbReference type="InterPro" id="IPR058240">
    <property type="entry name" value="rSAM_sf"/>
</dbReference>
<organism evidence="19 20">
    <name type="scientific">Halanaerobacter jeridensis</name>
    <dbReference type="NCBI Taxonomy" id="706427"/>
    <lineage>
        <taxon>Bacteria</taxon>
        <taxon>Bacillati</taxon>
        <taxon>Bacillota</taxon>
        <taxon>Clostridia</taxon>
        <taxon>Halanaerobiales</taxon>
        <taxon>Halobacteroidaceae</taxon>
        <taxon>Halanaerobacter</taxon>
    </lineage>
</organism>
<dbReference type="NCBIfam" id="TIGR00433">
    <property type="entry name" value="bioB"/>
    <property type="match status" value="1"/>
</dbReference>
<comment type="function">
    <text evidence="14 16">Catalyzes the conversion of dethiobiotin (DTB) to biotin by the insertion of a sulfur atom into dethiobiotin via a radical-based mechanism.</text>
</comment>
<dbReference type="SFLD" id="SFLDS00029">
    <property type="entry name" value="Radical_SAM"/>
    <property type="match status" value="1"/>
</dbReference>
<feature type="binding site" evidence="16 17">
    <location>
        <position position="67"/>
    </location>
    <ligand>
        <name>[4Fe-4S] cluster</name>
        <dbReference type="ChEBI" id="CHEBI:49883"/>
        <note>4Fe-4S-S-AdoMet</note>
    </ligand>
</feature>
<evidence type="ECO:0000256" key="7">
    <source>
        <dbReference type="ARBA" id="ARBA00022691"/>
    </source>
</evidence>
<evidence type="ECO:0000256" key="16">
    <source>
        <dbReference type="HAMAP-Rule" id="MF_01694"/>
    </source>
</evidence>
<dbReference type="PANTHER" id="PTHR22976:SF2">
    <property type="entry name" value="BIOTIN SYNTHASE, MITOCHONDRIAL"/>
    <property type="match status" value="1"/>
</dbReference>
<dbReference type="PANTHER" id="PTHR22976">
    <property type="entry name" value="BIOTIN SYNTHASE"/>
    <property type="match status" value="1"/>
</dbReference>
<protein>
    <recommendedName>
        <fullName evidence="15 16">Biotin synthase</fullName>
        <ecNumber evidence="4 16">2.8.1.6</ecNumber>
    </recommendedName>
</protein>
<feature type="binding site" evidence="16 17">
    <location>
        <position position="140"/>
    </location>
    <ligand>
        <name>[2Fe-2S] cluster</name>
        <dbReference type="ChEBI" id="CHEBI:190135"/>
    </ligand>
</feature>
<evidence type="ECO:0000256" key="13">
    <source>
        <dbReference type="ARBA" id="ARBA00051157"/>
    </source>
</evidence>
<comment type="caution">
    <text evidence="19">The sequence shown here is derived from an EMBL/GenBank/DDBJ whole genome shotgun (WGS) entry which is preliminary data.</text>
</comment>
<comment type="cofactor">
    <cofactor evidence="16">
        <name>[2Fe-2S] cluster</name>
        <dbReference type="ChEBI" id="CHEBI:190135"/>
    </cofactor>
    <text evidence="16">Binds 1 [2Fe-2S] cluster. The cluster is coordinated with 3 cysteines and 1 arginine.</text>
</comment>
<dbReference type="Pfam" id="PF06968">
    <property type="entry name" value="BATS"/>
    <property type="match status" value="1"/>
</dbReference>
<dbReference type="GO" id="GO:0051539">
    <property type="term" value="F:4 iron, 4 sulfur cluster binding"/>
    <property type="evidence" value="ECO:0007669"/>
    <property type="project" value="UniProtKB-KW"/>
</dbReference>
<dbReference type="SUPFAM" id="SSF102114">
    <property type="entry name" value="Radical SAM enzymes"/>
    <property type="match status" value="1"/>
</dbReference>
<comment type="subunit">
    <text evidence="3 16">Homodimer.</text>
</comment>
<keyword evidence="9 16" id="KW-0479">Metal-binding</keyword>
<keyword evidence="5 16" id="KW-0004">4Fe-4S</keyword>
<dbReference type="GO" id="GO:0009102">
    <property type="term" value="P:biotin biosynthetic process"/>
    <property type="evidence" value="ECO:0007669"/>
    <property type="project" value="UniProtKB-UniRule"/>
</dbReference>
<comment type="catalytic activity">
    <reaction evidence="13 16">
        <text>(4R,5S)-dethiobiotin + (sulfur carrier)-SH + 2 reduced [2Fe-2S]-[ferredoxin] + 2 S-adenosyl-L-methionine = (sulfur carrier)-H + biotin + 2 5'-deoxyadenosine + 2 L-methionine + 2 oxidized [2Fe-2S]-[ferredoxin]</text>
        <dbReference type="Rhea" id="RHEA:22060"/>
        <dbReference type="Rhea" id="RHEA-COMP:10000"/>
        <dbReference type="Rhea" id="RHEA-COMP:10001"/>
        <dbReference type="Rhea" id="RHEA-COMP:14737"/>
        <dbReference type="Rhea" id="RHEA-COMP:14739"/>
        <dbReference type="ChEBI" id="CHEBI:17319"/>
        <dbReference type="ChEBI" id="CHEBI:29917"/>
        <dbReference type="ChEBI" id="CHEBI:33737"/>
        <dbReference type="ChEBI" id="CHEBI:33738"/>
        <dbReference type="ChEBI" id="CHEBI:57586"/>
        <dbReference type="ChEBI" id="CHEBI:57844"/>
        <dbReference type="ChEBI" id="CHEBI:59789"/>
        <dbReference type="ChEBI" id="CHEBI:64428"/>
        <dbReference type="ChEBI" id="CHEBI:149473"/>
        <dbReference type="EC" id="2.8.1.6"/>
    </reaction>
</comment>
<dbReference type="InterPro" id="IPR007197">
    <property type="entry name" value="rSAM"/>
</dbReference>
<comment type="pathway">
    <text evidence="1 16">Cofactor biosynthesis; biotin biosynthesis; biotin from 7,8-diaminononanoate: step 2/2.</text>
</comment>
<evidence type="ECO:0000256" key="11">
    <source>
        <dbReference type="ARBA" id="ARBA00023004"/>
    </source>
</evidence>
<dbReference type="AlphaFoldDB" id="A0A938XNC1"/>
<evidence type="ECO:0000256" key="12">
    <source>
        <dbReference type="ARBA" id="ARBA00023014"/>
    </source>
</evidence>
<dbReference type="SFLD" id="SFLDG01278">
    <property type="entry name" value="biotin_synthase_like"/>
    <property type="match status" value="1"/>
</dbReference>
<keyword evidence="8 16" id="KW-0001">2Fe-2S</keyword>
<dbReference type="EC" id="2.8.1.6" evidence="4 16"/>
<sequence>MINKLKEKVLAGKEINKEEALELASLSQDRILKLLSAANEIKNEFMSDEVNMCSIINAKSGSCSEDCSFCAQSAHHDTEVDTYALLSEEKILDKAKEMDQAGAKHFGIVTSGRGIETETEFQQILDAVKRIKDETDLEVCASLGTLEAEQVQKLSEVGLKRYNHNLETSRNYFAEICSTHDYQERVQTVKFLKEQEIEVCCGGIMGLGESFADRIDLACTLRELDVDSIPLNILNAVAGTPLEDNDPVTPLEALQTAAIFRFINPRKNIKLCGGREKNLRDLQSLSLLSGVNGLLVGNYLTTDGRSVQDDLQMIDDLGLNNG</sequence>
<dbReference type="SMART" id="SM00876">
    <property type="entry name" value="BATS"/>
    <property type="match status" value="1"/>
</dbReference>
<dbReference type="InterPro" id="IPR010722">
    <property type="entry name" value="BATS_dom"/>
</dbReference>
<dbReference type="InterPro" id="IPR002684">
    <property type="entry name" value="Biotin_synth/BioAB"/>
</dbReference>
<dbReference type="RefSeq" id="WP_204700284.1">
    <property type="nucleotide sequence ID" value="NZ_JAFBDQ010000002.1"/>
</dbReference>
<feature type="binding site" evidence="16 17">
    <location>
        <position position="270"/>
    </location>
    <ligand>
        <name>[2Fe-2S] cluster</name>
        <dbReference type="ChEBI" id="CHEBI:190135"/>
    </ligand>
</feature>
<keyword evidence="12 16" id="KW-0411">Iron-sulfur</keyword>
<dbReference type="FunFam" id="3.20.20.70:FF:000026">
    <property type="entry name" value="Biotin synthase"/>
    <property type="match status" value="1"/>
</dbReference>
<evidence type="ECO:0000256" key="5">
    <source>
        <dbReference type="ARBA" id="ARBA00022485"/>
    </source>
</evidence>
<keyword evidence="6 16" id="KW-0808">Transferase</keyword>
<dbReference type="PIRSF" id="PIRSF001619">
    <property type="entry name" value="Biotin_synth"/>
    <property type="match status" value="1"/>
</dbReference>
<keyword evidence="10 16" id="KW-0093">Biotin biosynthesis</keyword>
<evidence type="ECO:0000256" key="4">
    <source>
        <dbReference type="ARBA" id="ARBA00012236"/>
    </source>
</evidence>
<dbReference type="InterPro" id="IPR013785">
    <property type="entry name" value="Aldolase_TIM"/>
</dbReference>
<keyword evidence="7 16" id="KW-0949">S-adenosyl-L-methionine</keyword>
<proteinExistence type="inferred from homology"/>
<name>A0A938XNC1_9FIRM</name>
<comment type="similarity">
    <text evidence="2 16">Belongs to the radical SAM superfamily. Biotin synthase family.</text>
</comment>
<evidence type="ECO:0000313" key="20">
    <source>
        <dbReference type="Proteomes" id="UP000774000"/>
    </source>
</evidence>
<dbReference type="GO" id="GO:0004076">
    <property type="term" value="F:biotin synthase activity"/>
    <property type="evidence" value="ECO:0007669"/>
    <property type="project" value="UniProtKB-UniRule"/>
</dbReference>
<reference evidence="19" key="1">
    <citation type="submission" date="2021-01" db="EMBL/GenBank/DDBJ databases">
        <title>Genomic Encyclopedia of Type Strains, Phase IV (KMG-IV): sequencing the most valuable type-strain genomes for metagenomic binning, comparative biology and taxonomic classification.</title>
        <authorList>
            <person name="Goeker M."/>
        </authorList>
    </citation>
    <scope>NUCLEOTIDE SEQUENCE</scope>
    <source>
        <strain evidence="19">DSM 23230</strain>
    </source>
</reference>
<evidence type="ECO:0000259" key="18">
    <source>
        <dbReference type="PROSITE" id="PS51918"/>
    </source>
</evidence>
<comment type="cofactor">
    <cofactor evidence="17">
        <name>[2Fe-2S] cluster</name>
        <dbReference type="ChEBI" id="CHEBI:190135"/>
    </cofactor>
    <text evidence="17">Binds 1 [2Fe-2S] cluster. The cluster is coordinated with 3 cysteines and 1 arginine.</text>
</comment>
<evidence type="ECO:0000256" key="8">
    <source>
        <dbReference type="ARBA" id="ARBA00022714"/>
    </source>
</evidence>
<dbReference type="PROSITE" id="PS51918">
    <property type="entry name" value="RADICAL_SAM"/>
    <property type="match status" value="1"/>
</dbReference>
<dbReference type="EMBL" id="JAFBDQ010000002">
    <property type="protein sequence ID" value="MBM7555553.1"/>
    <property type="molecule type" value="Genomic_DNA"/>
</dbReference>
<dbReference type="Pfam" id="PF04055">
    <property type="entry name" value="Radical_SAM"/>
    <property type="match status" value="1"/>
</dbReference>
<evidence type="ECO:0000256" key="3">
    <source>
        <dbReference type="ARBA" id="ARBA00011738"/>
    </source>
</evidence>
<comment type="caution">
    <text evidence="16">Lacks conserved residue(s) required for the propagation of feature annotation.</text>
</comment>
<comment type="cofactor">
    <cofactor evidence="16 17">
        <name>[4Fe-4S] cluster</name>
        <dbReference type="ChEBI" id="CHEBI:49883"/>
    </cofactor>
    <text evidence="16 17">Binds 1 [4Fe-4S] cluster. The cluster is coordinated with 3 cysteines and an exchangeable S-adenosyl-L-methionine.</text>
</comment>